<feature type="transmembrane region" description="Helical" evidence="9">
    <location>
        <begin position="174"/>
        <end position="196"/>
    </location>
</feature>
<dbReference type="PROSITE" id="PS50113">
    <property type="entry name" value="PAC"/>
    <property type="match status" value="1"/>
</dbReference>
<proteinExistence type="predicted"/>
<dbReference type="SMART" id="SM00387">
    <property type="entry name" value="HATPase_c"/>
    <property type="match status" value="1"/>
</dbReference>
<dbReference type="SUPFAM" id="SSF55874">
    <property type="entry name" value="ATPase domain of HSP90 chaperone/DNA topoisomerase II/histidine kinase"/>
    <property type="match status" value="1"/>
</dbReference>
<dbReference type="InterPro" id="IPR000700">
    <property type="entry name" value="PAS-assoc_C"/>
</dbReference>
<dbReference type="EC" id="2.7.13.3" evidence="2"/>
<keyword evidence="4" id="KW-0808">Transferase</keyword>
<dbReference type="InterPro" id="IPR005467">
    <property type="entry name" value="His_kinase_dom"/>
</dbReference>
<comment type="caution">
    <text evidence="12">The sequence shown here is derived from an EMBL/GenBank/DDBJ whole genome shotgun (WGS) entry which is preliminary data.</text>
</comment>
<dbReference type="Gene3D" id="3.30.450.20">
    <property type="entry name" value="PAS domain"/>
    <property type="match status" value="1"/>
</dbReference>
<reference evidence="12 13" key="1">
    <citation type="submission" date="2019-10" db="EMBL/GenBank/DDBJ databases">
        <title>Alkalibaculum tamaniensis sp.nov., a new alkaliphilic acetogen, isolated on methoxylated aromatics from a mud volcano.</title>
        <authorList>
            <person name="Khomyakova M.A."/>
            <person name="Merkel A.Y."/>
            <person name="Bonch-Osmolovskaya E.A."/>
            <person name="Slobodkin A.I."/>
        </authorList>
    </citation>
    <scope>NUCLEOTIDE SEQUENCE [LARGE SCALE GENOMIC DNA]</scope>
    <source>
        <strain evidence="12 13">M08DMB</strain>
    </source>
</reference>
<name>A0A6A7KB63_9FIRM</name>
<dbReference type="CDD" id="cd00130">
    <property type="entry name" value="PAS"/>
    <property type="match status" value="1"/>
</dbReference>
<dbReference type="Pfam" id="PF13426">
    <property type="entry name" value="PAS_9"/>
    <property type="match status" value="1"/>
</dbReference>
<feature type="transmembrane region" description="Helical" evidence="9">
    <location>
        <begin position="232"/>
        <end position="258"/>
    </location>
</feature>
<evidence type="ECO:0000313" key="12">
    <source>
        <dbReference type="EMBL" id="MPW26770.1"/>
    </source>
</evidence>
<accession>A0A6A7KB63</accession>
<dbReference type="GO" id="GO:0005524">
    <property type="term" value="F:ATP binding"/>
    <property type="evidence" value="ECO:0007669"/>
    <property type="project" value="UniProtKB-KW"/>
</dbReference>
<dbReference type="InterPro" id="IPR035965">
    <property type="entry name" value="PAS-like_dom_sf"/>
</dbReference>
<dbReference type="PANTHER" id="PTHR43065">
    <property type="entry name" value="SENSOR HISTIDINE KINASE"/>
    <property type="match status" value="1"/>
</dbReference>
<evidence type="ECO:0000256" key="9">
    <source>
        <dbReference type="SAM" id="Phobius"/>
    </source>
</evidence>
<keyword evidence="5" id="KW-0547">Nucleotide-binding</keyword>
<dbReference type="InterPro" id="IPR036097">
    <property type="entry name" value="HisK_dim/P_sf"/>
</dbReference>
<dbReference type="InterPro" id="IPR033425">
    <property type="entry name" value="MASE3"/>
</dbReference>
<evidence type="ECO:0000256" key="7">
    <source>
        <dbReference type="ARBA" id="ARBA00022840"/>
    </source>
</evidence>
<dbReference type="SMART" id="SM00388">
    <property type="entry name" value="HisKA"/>
    <property type="match status" value="1"/>
</dbReference>
<feature type="transmembrane region" description="Helical" evidence="9">
    <location>
        <begin position="141"/>
        <end position="162"/>
    </location>
</feature>
<dbReference type="SUPFAM" id="SSF47384">
    <property type="entry name" value="Homodimeric domain of signal transducing histidine kinase"/>
    <property type="match status" value="1"/>
</dbReference>
<keyword evidence="8" id="KW-0902">Two-component regulatory system</keyword>
<dbReference type="Pfam" id="PF17159">
    <property type="entry name" value="MASE3"/>
    <property type="match status" value="1"/>
</dbReference>
<evidence type="ECO:0000313" key="13">
    <source>
        <dbReference type="Proteomes" id="UP000440004"/>
    </source>
</evidence>
<dbReference type="Gene3D" id="3.30.565.10">
    <property type="entry name" value="Histidine kinase-like ATPase, C-terminal domain"/>
    <property type="match status" value="1"/>
</dbReference>
<evidence type="ECO:0000256" key="5">
    <source>
        <dbReference type="ARBA" id="ARBA00022741"/>
    </source>
</evidence>
<keyword evidence="7" id="KW-0067">ATP-binding</keyword>
<keyword evidence="9" id="KW-0472">Membrane</keyword>
<dbReference type="GO" id="GO:0000155">
    <property type="term" value="F:phosphorelay sensor kinase activity"/>
    <property type="evidence" value="ECO:0007669"/>
    <property type="project" value="InterPro"/>
</dbReference>
<dbReference type="AlphaFoldDB" id="A0A6A7KB63"/>
<keyword evidence="6" id="KW-0418">Kinase</keyword>
<dbReference type="InterPro" id="IPR036890">
    <property type="entry name" value="HATPase_C_sf"/>
</dbReference>
<evidence type="ECO:0000256" key="3">
    <source>
        <dbReference type="ARBA" id="ARBA00022553"/>
    </source>
</evidence>
<dbReference type="PROSITE" id="PS50109">
    <property type="entry name" value="HIS_KIN"/>
    <property type="match status" value="1"/>
</dbReference>
<dbReference type="RefSeq" id="WP_152805699.1">
    <property type="nucleotide sequence ID" value="NZ_WHNX01000027.1"/>
</dbReference>
<dbReference type="SUPFAM" id="SSF55785">
    <property type="entry name" value="PYP-like sensor domain (PAS domain)"/>
    <property type="match status" value="1"/>
</dbReference>
<dbReference type="Gene3D" id="1.10.287.130">
    <property type="match status" value="1"/>
</dbReference>
<dbReference type="InterPro" id="IPR003661">
    <property type="entry name" value="HisK_dim/P_dom"/>
</dbReference>
<evidence type="ECO:0000259" key="11">
    <source>
        <dbReference type="PROSITE" id="PS50113"/>
    </source>
</evidence>
<protein>
    <recommendedName>
        <fullName evidence="2">histidine kinase</fullName>
        <ecNumber evidence="2">2.7.13.3</ecNumber>
    </recommendedName>
</protein>
<evidence type="ECO:0000259" key="10">
    <source>
        <dbReference type="PROSITE" id="PS50109"/>
    </source>
</evidence>
<evidence type="ECO:0000256" key="2">
    <source>
        <dbReference type="ARBA" id="ARBA00012438"/>
    </source>
</evidence>
<evidence type="ECO:0000256" key="6">
    <source>
        <dbReference type="ARBA" id="ARBA00022777"/>
    </source>
</evidence>
<dbReference type="CDD" id="cd00082">
    <property type="entry name" value="HisKA"/>
    <property type="match status" value="1"/>
</dbReference>
<dbReference type="PRINTS" id="PR00344">
    <property type="entry name" value="BCTRLSENSOR"/>
</dbReference>
<feature type="domain" description="PAC" evidence="11">
    <location>
        <begin position="444"/>
        <end position="496"/>
    </location>
</feature>
<dbReference type="Proteomes" id="UP000440004">
    <property type="component" value="Unassembled WGS sequence"/>
</dbReference>
<dbReference type="InterPro" id="IPR004358">
    <property type="entry name" value="Sig_transdc_His_kin-like_C"/>
</dbReference>
<feature type="transmembrane region" description="Helical" evidence="9">
    <location>
        <begin position="43"/>
        <end position="70"/>
    </location>
</feature>
<feature type="domain" description="Histidine kinase" evidence="10">
    <location>
        <begin position="509"/>
        <end position="688"/>
    </location>
</feature>
<dbReference type="PANTHER" id="PTHR43065:SF10">
    <property type="entry name" value="PEROXIDE STRESS-ACTIVATED HISTIDINE KINASE MAK3"/>
    <property type="match status" value="1"/>
</dbReference>
<sequence>MRVINHVKNTRIILLIQIISYFIVLILLSSLIAIILTNTIWSSFIYLFHIVSQLACVFVILCIFGVVWISNDYTDISEHHRILAFGLLAVAILDSLHLATLNTSFLSDISVRHYLEARFMESAVLFLATFRFIQKKLHNKYALLFISIFTTATILLIGRFPISWPTLYVENVFTSYTSMLQTLVIFIYLLAFISLVYQYVRYTVCDRYIILSTLFFMSSGLSFMNLTNPLSFFIVLGYILKFIAYFLLFKAIFITSIVHPYKALKLSKSNLNEILNKLPIGIINFDKNSVLTFANQHALNLFECNFSQIYKLTRDQFSMKFKIVDNIFDHKLKLLKTAKNNDLIFNSSDIYFDNGMISTIIDAKHEQQLNKFDLYTYTILNSIDNLILLLDTDDHIIDCNNALTECLEMDRESIIGLNIHDFNNKIQLMYKDGSYLDAANNKDKNLEYTLTTPNGNRKSIVSQYNSITNVYGEVIGAVSIAADLTDFKKEYSNLQNQERLALIGQMGSGIVHETKNYLSSIKGYCELLLLSLRDERQKGYASKIQFIANDMNGLISEYLNLSKPSQIILDVLSLNELIESTRYILESPSFIAGSTLDIDLCQSDKDVLADESQLKHVIINLAKNSVEAMKEVDHAHLIIKTVVKDNNMQVIISDNGIGISPENLKKIGTPFFTTKKTGTGLGLSSCYK</sequence>
<feature type="transmembrane region" description="Helical" evidence="9">
    <location>
        <begin position="12"/>
        <end position="37"/>
    </location>
</feature>
<dbReference type="Pfam" id="PF00512">
    <property type="entry name" value="HisKA"/>
    <property type="match status" value="1"/>
</dbReference>
<dbReference type="Pfam" id="PF02518">
    <property type="entry name" value="HATPase_c"/>
    <property type="match status" value="1"/>
</dbReference>
<gene>
    <name evidence="12" type="ORF">GC105_13340</name>
</gene>
<comment type="catalytic activity">
    <reaction evidence="1">
        <text>ATP + protein L-histidine = ADP + protein N-phospho-L-histidine.</text>
        <dbReference type="EC" id="2.7.13.3"/>
    </reaction>
</comment>
<keyword evidence="3" id="KW-0597">Phosphoprotein</keyword>
<keyword evidence="13" id="KW-1185">Reference proteome</keyword>
<keyword evidence="9" id="KW-1133">Transmembrane helix</keyword>
<dbReference type="EMBL" id="WHNX01000027">
    <property type="protein sequence ID" value="MPW26770.1"/>
    <property type="molecule type" value="Genomic_DNA"/>
</dbReference>
<keyword evidence="9" id="KW-0812">Transmembrane</keyword>
<organism evidence="12 13">
    <name type="scientific">Alkalibaculum sporogenes</name>
    <dbReference type="NCBI Taxonomy" id="2655001"/>
    <lineage>
        <taxon>Bacteria</taxon>
        <taxon>Bacillati</taxon>
        <taxon>Bacillota</taxon>
        <taxon>Clostridia</taxon>
        <taxon>Eubacteriales</taxon>
        <taxon>Eubacteriaceae</taxon>
        <taxon>Alkalibaculum</taxon>
    </lineage>
</organism>
<feature type="non-terminal residue" evidence="12">
    <location>
        <position position="688"/>
    </location>
</feature>
<evidence type="ECO:0000256" key="4">
    <source>
        <dbReference type="ARBA" id="ARBA00022679"/>
    </source>
</evidence>
<dbReference type="InterPro" id="IPR003594">
    <property type="entry name" value="HATPase_dom"/>
</dbReference>
<dbReference type="InterPro" id="IPR000014">
    <property type="entry name" value="PAS"/>
</dbReference>
<evidence type="ECO:0000256" key="8">
    <source>
        <dbReference type="ARBA" id="ARBA00023012"/>
    </source>
</evidence>
<evidence type="ECO:0000256" key="1">
    <source>
        <dbReference type="ARBA" id="ARBA00000085"/>
    </source>
</evidence>